<comment type="subunit">
    <text evidence="8">Monomer.</text>
</comment>
<dbReference type="GO" id="GO:0004619">
    <property type="term" value="F:phosphoglycerate mutase activity"/>
    <property type="evidence" value="ECO:0007669"/>
    <property type="project" value="UniProtKB-UniRule"/>
</dbReference>
<feature type="binding site" evidence="8 11">
    <location>
        <position position="405"/>
    </location>
    <ligand>
        <name>Mn(2+)</name>
        <dbReference type="ChEBI" id="CHEBI:29035"/>
        <label>1</label>
    </ligand>
</feature>
<dbReference type="CDD" id="cd16010">
    <property type="entry name" value="iPGM"/>
    <property type="match status" value="1"/>
</dbReference>
<feature type="binding site" evidence="8 11">
    <location>
        <position position="62"/>
    </location>
    <ligand>
        <name>Mn(2+)</name>
        <dbReference type="ChEBI" id="CHEBI:29035"/>
        <label>2</label>
    </ligand>
</feature>
<dbReference type="InterPro" id="IPR006124">
    <property type="entry name" value="Metalloenzyme"/>
</dbReference>
<dbReference type="Proteomes" id="UP000177062">
    <property type="component" value="Unassembled WGS sequence"/>
</dbReference>
<keyword evidence="6 8" id="KW-0464">Manganese</keyword>
<dbReference type="PANTHER" id="PTHR31637:SF0">
    <property type="entry name" value="2,3-BISPHOSPHOGLYCERATE-INDEPENDENT PHOSPHOGLYCERATE MUTASE"/>
    <property type="match status" value="1"/>
</dbReference>
<keyword evidence="5 8" id="KW-0324">Glycolysis</keyword>
<sequence length="524" mass="57707">MAKRALVLLILDGWGIGKKDNSNPIYKAQPANLNHIRLNYPAGTLQAAGIAVGLPWNEPGSSEVGHMTLGAGKVLYQDYPRISLAIRDGSFFRNKELLGAINSAKNRKTKVNLVGLVGESSNDSSFEHLEALVQMVEDEGAGYALHLFTDGKDSSPRGANQFLYRLSQDHIASLSGRFFAMDKDFHWERTKRCYDALVGLSQPPTQSLDIPTLLSTSYQRDLTDEFIPPTLLREDLAIKEGDSVIFFNFQEDGVRQITEMLVNPQAGGAPDAVTGIKELATHSIPENLHLVTLTDYGRKFNLPVVFSQERVINPLGKVLADAGKVQLRIGETEKYAHLTYFFDGMDELLFPNEYRVFIPSQESARVVEHPEMRARDIVIRTITALNEGIYDFILINLANPDAVAHAGNFDVALKTITFVDEQIGLLLKAVLSSGGILVVTSDHGNVEVMMDIKTGLVDTRHNTSSVPIYVVAEGYQRQKTEAQAEEIEKINTGVLSDVAPTILELMGVAQPAEMSGMSLLKLLR</sequence>
<evidence type="ECO:0000256" key="4">
    <source>
        <dbReference type="ARBA" id="ARBA00022723"/>
    </source>
</evidence>
<dbReference type="Gene3D" id="3.40.1450.10">
    <property type="entry name" value="BPG-independent phosphoglycerate mutase, domain B"/>
    <property type="match status" value="1"/>
</dbReference>
<dbReference type="NCBIfam" id="TIGR01307">
    <property type="entry name" value="pgm_bpd_ind"/>
    <property type="match status" value="1"/>
</dbReference>
<evidence type="ECO:0000256" key="8">
    <source>
        <dbReference type="HAMAP-Rule" id="MF_01038"/>
    </source>
</evidence>
<dbReference type="EMBL" id="MHIT01000024">
    <property type="protein sequence ID" value="OGY56606.1"/>
    <property type="molecule type" value="Genomic_DNA"/>
</dbReference>
<proteinExistence type="inferred from homology"/>
<feature type="domain" description="Metalloenzyme" evidence="12">
    <location>
        <begin position="6"/>
        <end position="509"/>
    </location>
</feature>
<feature type="binding site" evidence="8 11">
    <location>
        <position position="461"/>
    </location>
    <ligand>
        <name>Mn(2+)</name>
        <dbReference type="ChEBI" id="CHEBI:29035"/>
        <label>1</label>
    </ligand>
</feature>
<protein>
    <recommendedName>
        <fullName evidence="8 9">2,3-bisphosphoglycerate-independent phosphoglycerate mutase</fullName>
        <shortName evidence="8">BPG-independent PGAM</shortName>
        <shortName evidence="8">Phosphoglyceromutase</shortName>
        <shortName evidence="8">iPGM</shortName>
        <ecNumber evidence="8 9">5.4.2.12</ecNumber>
    </recommendedName>
</protein>
<comment type="function">
    <text evidence="8">Catalyzes the interconversion of 2-phosphoglycerate and 3-phosphoglycerate.</text>
</comment>
<evidence type="ECO:0000256" key="7">
    <source>
        <dbReference type="ARBA" id="ARBA00023235"/>
    </source>
</evidence>
<evidence type="ECO:0000256" key="11">
    <source>
        <dbReference type="PIRSR" id="PIRSR001492-3"/>
    </source>
</evidence>
<evidence type="ECO:0000256" key="6">
    <source>
        <dbReference type="ARBA" id="ARBA00023211"/>
    </source>
</evidence>
<comment type="similarity">
    <text evidence="3 8">Belongs to the BPG-independent phosphoglycerate mutase family.</text>
</comment>
<reference evidence="14 15" key="1">
    <citation type="journal article" date="2016" name="Nat. Commun.">
        <title>Thousands of microbial genomes shed light on interconnected biogeochemical processes in an aquifer system.</title>
        <authorList>
            <person name="Anantharaman K."/>
            <person name="Brown C.T."/>
            <person name="Hug L.A."/>
            <person name="Sharon I."/>
            <person name="Castelle C.J."/>
            <person name="Probst A.J."/>
            <person name="Thomas B.C."/>
            <person name="Singh A."/>
            <person name="Wilkins M.J."/>
            <person name="Karaoz U."/>
            <person name="Brodie E.L."/>
            <person name="Williams K.H."/>
            <person name="Hubbard S.S."/>
            <person name="Banfield J.F."/>
        </authorList>
    </citation>
    <scope>NUCLEOTIDE SEQUENCE [LARGE SCALE GENOMIC DNA]</scope>
</reference>
<accession>A0A1G1YXT7</accession>
<feature type="binding site" evidence="8 11">
    <location>
        <position position="443"/>
    </location>
    <ligand>
        <name>Mn(2+)</name>
        <dbReference type="ChEBI" id="CHEBI:29035"/>
        <label>2</label>
    </ligand>
</feature>
<dbReference type="InterPro" id="IPR005995">
    <property type="entry name" value="Pgm_bpd_ind"/>
</dbReference>
<evidence type="ECO:0000256" key="5">
    <source>
        <dbReference type="ARBA" id="ARBA00023152"/>
    </source>
</evidence>
<evidence type="ECO:0000256" key="10">
    <source>
        <dbReference type="PIRSR" id="PIRSR001492-1"/>
    </source>
</evidence>
<keyword evidence="4 8" id="KW-0479">Metal-binding</keyword>
<evidence type="ECO:0000256" key="1">
    <source>
        <dbReference type="ARBA" id="ARBA00000370"/>
    </source>
</evidence>
<dbReference type="PIRSF" id="PIRSF001492">
    <property type="entry name" value="IPGAM"/>
    <property type="match status" value="1"/>
</dbReference>
<dbReference type="Gene3D" id="3.40.720.10">
    <property type="entry name" value="Alkaline Phosphatase, subunit A"/>
    <property type="match status" value="1"/>
</dbReference>
<dbReference type="InterPro" id="IPR036646">
    <property type="entry name" value="PGAM_B_sf"/>
</dbReference>
<dbReference type="PANTHER" id="PTHR31637">
    <property type="entry name" value="2,3-BISPHOSPHOGLYCERATE-INDEPENDENT PHOSPHOGLYCERATE MUTASE"/>
    <property type="match status" value="1"/>
</dbReference>
<name>A0A1G1YXT7_9BACT</name>
<dbReference type="InterPro" id="IPR017850">
    <property type="entry name" value="Alkaline_phosphatase_core_sf"/>
</dbReference>
<keyword evidence="7 8" id="KW-0413">Isomerase</keyword>
<feature type="binding site" evidence="8 11">
    <location>
        <position position="442"/>
    </location>
    <ligand>
        <name>Mn(2+)</name>
        <dbReference type="ChEBI" id="CHEBI:29035"/>
        <label>2</label>
    </ligand>
</feature>
<comment type="cofactor">
    <cofactor evidence="8">
        <name>Mn(2+)</name>
        <dbReference type="ChEBI" id="CHEBI:29035"/>
    </cofactor>
    <text evidence="8">Binds 2 manganese ions per subunit.</text>
</comment>
<dbReference type="GO" id="GO:0006096">
    <property type="term" value="P:glycolytic process"/>
    <property type="evidence" value="ECO:0007669"/>
    <property type="project" value="UniProtKB-UniRule"/>
</dbReference>
<dbReference type="SUPFAM" id="SSF53649">
    <property type="entry name" value="Alkaline phosphatase-like"/>
    <property type="match status" value="1"/>
</dbReference>
<dbReference type="GO" id="GO:0005737">
    <property type="term" value="C:cytoplasm"/>
    <property type="evidence" value="ECO:0007669"/>
    <property type="project" value="InterPro"/>
</dbReference>
<dbReference type="SUPFAM" id="SSF64158">
    <property type="entry name" value="2,3-Bisphosphoglycerate-independent phosphoglycerate mutase, substrate-binding domain"/>
    <property type="match status" value="1"/>
</dbReference>
<comment type="caution">
    <text evidence="8">Lacks conserved residue(s) required for the propagation of feature annotation.</text>
</comment>
<feature type="binding site" evidence="8">
    <location>
        <position position="183"/>
    </location>
    <ligand>
        <name>substrate</name>
    </ligand>
</feature>
<feature type="active site" description="Phosphoserine intermediate" evidence="8 10">
    <location>
        <position position="62"/>
    </location>
</feature>
<dbReference type="Pfam" id="PF06415">
    <property type="entry name" value="iPGM_N"/>
    <property type="match status" value="1"/>
</dbReference>
<dbReference type="EC" id="5.4.2.12" evidence="8 9"/>
<organism evidence="14 15">
    <name type="scientific">Candidatus Colwellbacteria bacterium RBG_13_48_8</name>
    <dbReference type="NCBI Taxonomy" id="1797685"/>
    <lineage>
        <taxon>Bacteria</taxon>
        <taxon>Candidatus Colwelliibacteriota</taxon>
    </lineage>
</organism>
<dbReference type="HAMAP" id="MF_01038">
    <property type="entry name" value="GpmI"/>
    <property type="match status" value="1"/>
</dbReference>
<dbReference type="InterPro" id="IPR011258">
    <property type="entry name" value="BPG-indep_PGM_N"/>
</dbReference>
<evidence type="ECO:0000256" key="9">
    <source>
        <dbReference type="NCBIfam" id="TIGR01307"/>
    </source>
</evidence>
<feature type="binding site" evidence="8">
    <location>
        <position position="177"/>
    </location>
    <ligand>
        <name>substrate</name>
    </ligand>
</feature>
<comment type="pathway">
    <text evidence="2 8">Carbohydrate degradation; glycolysis; pyruvate from D-glyceraldehyde 3-phosphate: step 3/5.</text>
</comment>
<evidence type="ECO:0000256" key="2">
    <source>
        <dbReference type="ARBA" id="ARBA00004798"/>
    </source>
</evidence>
<evidence type="ECO:0000256" key="3">
    <source>
        <dbReference type="ARBA" id="ARBA00008819"/>
    </source>
</evidence>
<dbReference type="GO" id="GO:0030145">
    <property type="term" value="F:manganese ion binding"/>
    <property type="evidence" value="ECO:0007669"/>
    <property type="project" value="UniProtKB-UniRule"/>
</dbReference>
<evidence type="ECO:0000313" key="15">
    <source>
        <dbReference type="Proteomes" id="UP000177062"/>
    </source>
</evidence>
<evidence type="ECO:0000313" key="14">
    <source>
        <dbReference type="EMBL" id="OGY56606.1"/>
    </source>
</evidence>
<dbReference type="GO" id="GO:0006007">
    <property type="term" value="P:glucose catabolic process"/>
    <property type="evidence" value="ECO:0007669"/>
    <property type="project" value="InterPro"/>
</dbReference>
<gene>
    <name evidence="8" type="primary">gpmI</name>
    <name evidence="14" type="ORF">A2Y84_01990</name>
</gene>
<evidence type="ECO:0000259" key="13">
    <source>
        <dbReference type="Pfam" id="PF06415"/>
    </source>
</evidence>
<dbReference type="UniPathway" id="UPA00109">
    <property type="reaction ID" value="UER00186"/>
</dbReference>
<dbReference type="Pfam" id="PF01676">
    <property type="entry name" value="Metalloenzyme"/>
    <property type="match status" value="1"/>
</dbReference>
<dbReference type="AlphaFoldDB" id="A0A1G1YXT7"/>
<feature type="binding site" evidence="8 11">
    <location>
        <position position="12"/>
    </location>
    <ligand>
        <name>Mn(2+)</name>
        <dbReference type="ChEBI" id="CHEBI:29035"/>
        <label>2</label>
    </ligand>
</feature>
<evidence type="ECO:0000259" key="12">
    <source>
        <dbReference type="Pfam" id="PF01676"/>
    </source>
</evidence>
<feature type="domain" description="BPG-independent PGAM N-terminal" evidence="13">
    <location>
        <begin position="82"/>
        <end position="296"/>
    </location>
</feature>
<comment type="catalytic activity">
    <reaction evidence="1 8">
        <text>(2R)-2-phosphoglycerate = (2R)-3-phosphoglycerate</text>
        <dbReference type="Rhea" id="RHEA:15901"/>
        <dbReference type="ChEBI" id="CHEBI:58272"/>
        <dbReference type="ChEBI" id="CHEBI:58289"/>
        <dbReference type="EC" id="5.4.2.12"/>
    </reaction>
</comment>
<comment type="caution">
    <text evidence="14">The sequence shown here is derived from an EMBL/GenBank/DDBJ whole genome shotgun (WGS) entry which is preliminary data.</text>
</comment>
<feature type="binding site" evidence="8 11">
    <location>
        <position position="401"/>
    </location>
    <ligand>
        <name>Mn(2+)</name>
        <dbReference type="ChEBI" id="CHEBI:29035"/>
        <label>1</label>
    </ligand>
</feature>
<feature type="binding site" evidence="8">
    <location>
        <position position="334"/>
    </location>
    <ligand>
        <name>substrate</name>
    </ligand>
</feature>